<dbReference type="AlphaFoldDB" id="A0A8H6CYU4"/>
<keyword evidence="3" id="KW-1185">Reference proteome</keyword>
<organism evidence="2 3">
    <name type="scientific">Fusarium globosum</name>
    <dbReference type="NCBI Taxonomy" id="78864"/>
    <lineage>
        <taxon>Eukaryota</taxon>
        <taxon>Fungi</taxon>
        <taxon>Dikarya</taxon>
        <taxon>Ascomycota</taxon>
        <taxon>Pezizomycotina</taxon>
        <taxon>Sordariomycetes</taxon>
        <taxon>Hypocreomycetidae</taxon>
        <taxon>Hypocreales</taxon>
        <taxon>Nectriaceae</taxon>
        <taxon>Fusarium</taxon>
        <taxon>Fusarium fujikuroi species complex</taxon>
    </lineage>
</organism>
<sequence>MAKEDALFSTSDSLIRDDMINGQFQGFLALSREDRLSLSEKMLMEEKRRLRETEKERRLQEEEKRKPAFLVETNDLRCKLCTAARNNSVAQSFAQVAYCGSCLVELVNLEMECLIGCAKDRNEDRVI</sequence>
<feature type="coiled-coil region" evidence="1">
    <location>
        <begin position="36"/>
        <end position="64"/>
    </location>
</feature>
<comment type="caution">
    <text evidence="2">The sequence shown here is derived from an EMBL/GenBank/DDBJ whole genome shotgun (WGS) entry which is preliminary data.</text>
</comment>
<name>A0A8H6CYU4_9HYPO</name>
<evidence type="ECO:0000313" key="3">
    <source>
        <dbReference type="Proteomes" id="UP000532311"/>
    </source>
</evidence>
<dbReference type="Proteomes" id="UP000532311">
    <property type="component" value="Unassembled WGS sequence"/>
</dbReference>
<evidence type="ECO:0000313" key="2">
    <source>
        <dbReference type="EMBL" id="KAF5696957.1"/>
    </source>
</evidence>
<dbReference type="EMBL" id="JAAQPF010000790">
    <property type="protein sequence ID" value="KAF5696957.1"/>
    <property type="molecule type" value="Genomic_DNA"/>
</dbReference>
<keyword evidence="1" id="KW-0175">Coiled coil</keyword>
<reference evidence="2 3" key="1">
    <citation type="submission" date="2020-05" db="EMBL/GenBank/DDBJ databases">
        <title>Identification and distribution of gene clusters putatively required for synthesis of sphingolipid metabolism inhibitors in phylogenetically diverse species of the filamentous fungus Fusarium.</title>
        <authorList>
            <person name="Kim H.-S."/>
            <person name="Busman M."/>
            <person name="Brown D.W."/>
            <person name="Divon H."/>
            <person name="Uhlig S."/>
            <person name="Proctor R.H."/>
        </authorList>
    </citation>
    <scope>NUCLEOTIDE SEQUENCE [LARGE SCALE GENOMIC DNA]</scope>
    <source>
        <strain evidence="2 3">NRRL 26131</strain>
    </source>
</reference>
<accession>A0A8H6CYU4</accession>
<proteinExistence type="predicted"/>
<gene>
    <name evidence="2" type="ORF">FGLOB1_13127</name>
</gene>
<protein>
    <submittedName>
        <fullName evidence="2">Uncharacterized protein</fullName>
    </submittedName>
</protein>
<evidence type="ECO:0000256" key="1">
    <source>
        <dbReference type="SAM" id="Coils"/>
    </source>
</evidence>